<evidence type="ECO:0000313" key="2">
    <source>
        <dbReference type="EMBL" id="MPQ64755.1"/>
    </source>
</evidence>
<accession>A0A5N7J7S2</accession>
<proteinExistence type="predicted"/>
<sequence>MNKSVKLVIQAVEYFLVALFVFWIFGKIGIKTDASMIALAIGSTIGWTIIKVGKSIMKCKQIND</sequence>
<name>A0A5N7J7S2_9CLOT</name>
<protein>
    <submittedName>
        <fullName evidence="2">Uncharacterized protein</fullName>
    </submittedName>
</protein>
<keyword evidence="1" id="KW-0472">Membrane</keyword>
<reference evidence="2 3" key="1">
    <citation type="journal article" date="2019" name="Lett. Appl. Microbiol.">
        <title>A case of 'blown pack' spoilage of vacuum-packaged pork likely associated with Clostridium estertheticum in Canada.</title>
        <authorList>
            <person name="Zhang P."/>
            <person name="Ward P."/>
            <person name="McMullen L.M."/>
            <person name="Yang X."/>
        </authorList>
    </citation>
    <scope>NUCLEOTIDE SEQUENCE [LARGE SCALE GENOMIC DNA]</scope>
    <source>
        <strain evidence="2 3">MA19</strain>
    </source>
</reference>
<evidence type="ECO:0000256" key="1">
    <source>
        <dbReference type="SAM" id="Phobius"/>
    </source>
</evidence>
<dbReference type="AlphaFoldDB" id="A0A5N7J7S2"/>
<dbReference type="RefSeq" id="WP_152753905.1">
    <property type="nucleotide sequence ID" value="NZ_SPSE01000054.1"/>
</dbReference>
<keyword evidence="1" id="KW-0812">Transmembrane</keyword>
<organism evidence="2 3">
    <name type="scientific">Clostridium estertheticum</name>
    <dbReference type="NCBI Taxonomy" id="238834"/>
    <lineage>
        <taxon>Bacteria</taxon>
        <taxon>Bacillati</taxon>
        <taxon>Bacillota</taxon>
        <taxon>Clostridia</taxon>
        <taxon>Eubacteriales</taxon>
        <taxon>Clostridiaceae</taxon>
        <taxon>Clostridium</taxon>
    </lineage>
</organism>
<dbReference type="EMBL" id="SPSF01000055">
    <property type="protein sequence ID" value="MPQ64755.1"/>
    <property type="molecule type" value="Genomic_DNA"/>
</dbReference>
<comment type="caution">
    <text evidence="2">The sequence shown here is derived from an EMBL/GenBank/DDBJ whole genome shotgun (WGS) entry which is preliminary data.</text>
</comment>
<evidence type="ECO:0000313" key="3">
    <source>
        <dbReference type="Proteomes" id="UP000342249"/>
    </source>
</evidence>
<feature type="transmembrane region" description="Helical" evidence="1">
    <location>
        <begin position="32"/>
        <end position="50"/>
    </location>
</feature>
<keyword evidence="1" id="KW-1133">Transmembrane helix</keyword>
<feature type="transmembrane region" description="Helical" evidence="1">
    <location>
        <begin position="7"/>
        <end position="26"/>
    </location>
</feature>
<dbReference type="Proteomes" id="UP000342249">
    <property type="component" value="Unassembled WGS sequence"/>
</dbReference>
<gene>
    <name evidence="2" type="ORF">E4V82_22035</name>
</gene>